<dbReference type="GO" id="GO:0016805">
    <property type="term" value="F:dipeptidase activity"/>
    <property type="evidence" value="ECO:0007669"/>
    <property type="project" value="TreeGrafter"/>
</dbReference>
<keyword evidence="2" id="KW-1185">Reference proteome</keyword>
<dbReference type="Gene3D" id="3.40.630.10">
    <property type="entry name" value="Zn peptidases"/>
    <property type="match status" value="2"/>
</dbReference>
<dbReference type="InterPro" id="IPR052030">
    <property type="entry name" value="Peptidase_M20/M20A_hydrolases"/>
</dbReference>
<reference evidence="1" key="1">
    <citation type="journal article" date="2014" name="Int. J. Syst. Evol. Microbiol.">
        <title>Complete genome sequence of Corynebacterium casei LMG S-19264T (=DSM 44701T), isolated from a smear-ripened cheese.</title>
        <authorList>
            <consortium name="US DOE Joint Genome Institute (JGI-PGF)"/>
            <person name="Walter F."/>
            <person name="Albersmeier A."/>
            <person name="Kalinowski J."/>
            <person name="Ruckert C."/>
        </authorList>
    </citation>
    <scope>NUCLEOTIDE SEQUENCE</scope>
    <source>
        <strain evidence="1">NBRC 112290</strain>
    </source>
</reference>
<dbReference type="GO" id="GO:0046657">
    <property type="term" value="P:folic acid catabolic process"/>
    <property type="evidence" value="ECO:0007669"/>
    <property type="project" value="TreeGrafter"/>
</dbReference>
<protein>
    <recommendedName>
        <fullName evidence="3">Amidohydrolase</fullName>
    </recommendedName>
</protein>
<organism evidence="1 2">
    <name type="scientific">Litorihabitans aurantiacus</name>
    <dbReference type="NCBI Taxonomy" id="1930061"/>
    <lineage>
        <taxon>Bacteria</taxon>
        <taxon>Bacillati</taxon>
        <taxon>Actinomycetota</taxon>
        <taxon>Actinomycetes</taxon>
        <taxon>Micrococcales</taxon>
        <taxon>Beutenbergiaceae</taxon>
        <taxon>Litorihabitans</taxon>
    </lineage>
</organism>
<sequence>MSTSLADELAATAPLSVSAAGRTALADLAAQDAAVRRMTRRIWELAEPGLTEVASARVLTDHLRAAGFDVETGVAGFPSAFVATWGSAGPEIGFSCEYDATPGETQDHLPHPAARPGRRAGFTDLHNGIGTASAAAAVALARTLERHGLPGRIRVLGTPAEKLCVGKPFLARDGHLDGPDAYVAWHPRAYTTVELDDGPGIQTGTVLTFAGRTAYSARPWDGASALDALVLTDVLLRYLRDTIPAALRASVSRVVTDGGLHPTSVPGSSQAWFIERATTLEGLDVVHDRLLRAARGAATALDVEVTEQRVSGTRPWLPNHTMAAAGWRGLRRAGAPRFAGEDKEFGRAVLREVGRPAVADPFDEELTPPANRAGRDFAGGADDVTEYCWHAPTVRLYVAHGLAGPHLPNWARSAFTGGGSAHTTVATAARAMALTALDLLEDPAVLTAAASERAERVAIAGAVAPRIPAGAPTPVAAVGMPPFVTAHLLAGSGLDVAAVTG</sequence>
<proteinExistence type="predicted"/>
<gene>
    <name evidence="1" type="ORF">GCM10025875_04920</name>
</gene>
<accession>A0AA37USC9</accession>
<dbReference type="InterPro" id="IPR036264">
    <property type="entry name" value="Bact_exopeptidase_dim_dom"/>
</dbReference>
<dbReference type="Proteomes" id="UP001157161">
    <property type="component" value="Unassembled WGS sequence"/>
</dbReference>
<dbReference type="GO" id="GO:0005737">
    <property type="term" value="C:cytoplasm"/>
    <property type="evidence" value="ECO:0007669"/>
    <property type="project" value="TreeGrafter"/>
</dbReference>
<comment type="caution">
    <text evidence="1">The sequence shown here is derived from an EMBL/GenBank/DDBJ whole genome shotgun (WGS) entry which is preliminary data.</text>
</comment>
<evidence type="ECO:0000313" key="1">
    <source>
        <dbReference type="EMBL" id="GMA30500.1"/>
    </source>
</evidence>
<reference evidence="1" key="2">
    <citation type="submission" date="2023-02" db="EMBL/GenBank/DDBJ databases">
        <authorList>
            <person name="Sun Q."/>
            <person name="Mori K."/>
        </authorList>
    </citation>
    <scope>NUCLEOTIDE SEQUENCE</scope>
    <source>
        <strain evidence="1">NBRC 112290</strain>
    </source>
</reference>
<evidence type="ECO:0000313" key="2">
    <source>
        <dbReference type="Proteomes" id="UP001157161"/>
    </source>
</evidence>
<evidence type="ECO:0008006" key="3">
    <source>
        <dbReference type="Google" id="ProtNLM"/>
    </source>
</evidence>
<dbReference type="SUPFAM" id="SSF53187">
    <property type="entry name" value="Zn-dependent exopeptidases"/>
    <property type="match status" value="1"/>
</dbReference>
<dbReference type="RefSeq" id="WP_284249131.1">
    <property type="nucleotide sequence ID" value="NZ_BSUM01000001.1"/>
</dbReference>
<dbReference type="PANTHER" id="PTHR30575">
    <property type="entry name" value="PEPTIDASE M20"/>
    <property type="match status" value="1"/>
</dbReference>
<dbReference type="SUPFAM" id="SSF55031">
    <property type="entry name" value="Bacterial exopeptidase dimerisation domain"/>
    <property type="match status" value="1"/>
</dbReference>
<dbReference type="AlphaFoldDB" id="A0AA37USC9"/>
<dbReference type="EMBL" id="BSUM01000001">
    <property type="protein sequence ID" value="GMA30500.1"/>
    <property type="molecule type" value="Genomic_DNA"/>
</dbReference>
<name>A0AA37USC9_9MICO</name>
<dbReference type="GO" id="GO:0071713">
    <property type="term" value="F:para-aminobenzoyl-glutamate hydrolase activity"/>
    <property type="evidence" value="ECO:0007669"/>
    <property type="project" value="TreeGrafter"/>
</dbReference>
<dbReference type="PANTHER" id="PTHR30575:SF0">
    <property type="entry name" value="XAA-ARG DIPEPTIDASE"/>
    <property type="match status" value="1"/>
</dbReference>